<dbReference type="InterPro" id="IPR036291">
    <property type="entry name" value="NAD(P)-bd_dom_sf"/>
</dbReference>
<dbReference type="Pfam" id="PF01408">
    <property type="entry name" value="GFO_IDH_MocA"/>
    <property type="match status" value="1"/>
</dbReference>
<sequence>MTTAEQISASPRRLGIAVAGVGRIGRMHARIIAEQIPRARLAGVYDISADAAREVASELGVDAASSIDELLAAPGVDALAICTATNTHSELIIKAAQAGKAVFCEKPVSLSLRAVDDAIAAVDAAGVPFMVGFNRRFDPGHAAVRNAVQSGELGDLTIARVTSRDPSPPPIEYVRTSGGIWVDMLIHDFDMANFIVGSPVVQIWAQGAALFDEGIRGAGDFDTAVAVLTHESGTITTIDASRQAPYGYDQRVEALGTKGMALSDNRRDSNAQVFVEGGTRLAPLQHFFLERYTDSFRLEWQAFTDYALNGGPSPVSGADGRAPIVMAMAAALSAREGRPVRLDEIA</sequence>
<name>A0A6J7EQ12_9ZZZZ</name>
<dbReference type="AlphaFoldDB" id="A0A6J7EQ12"/>
<evidence type="ECO:0000259" key="3">
    <source>
        <dbReference type="Pfam" id="PF22725"/>
    </source>
</evidence>
<evidence type="ECO:0000256" key="1">
    <source>
        <dbReference type="ARBA" id="ARBA00023002"/>
    </source>
</evidence>
<dbReference type="PANTHER" id="PTHR42840">
    <property type="entry name" value="NAD(P)-BINDING ROSSMANN-FOLD SUPERFAMILY PROTEIN-RELATED"/>
    <property type="match status" value="1"/>
</dbReference>
<dbReference type="NCBIfam" id="TIGR04380">
    <property type="entry name" value="myo_inos_iolG"/>
    <property type="match status" value="1"/>
</dbReference>
<dbReference type="PANTHER" id="PTHR42840:SF3">
    <property type="entry name" value="BINDING ROSSMANN FOLD OXIDOREDUCTASE, PUTATIVE (AFU_ORTHOLOGUE AFUA_2G10240)-RELATED"/>
    <property type="match status" value="1"/>
</dbReference>
<dbReference type="GO" id="GO:0000166">
    <property type="term" value="F:nucleotide binding"/>
    <property type="evidence" value="ECO:0007669"/>
    <property type="project" value="InterPro"/>
</dbReference>
<keyword evidence="1" id="KW-0560">Oxidoreductase</keyword>
<feature type="domain" description="Gfo/Idh/MocA-like oxidoreductase N-terminal" evidence="2">
    <location>
        <begin position="15"/>
        <end position="133"/>
    </location>
</feature>
<evidence type="ECO:0000313" key="4">
    <source>
        <dbReference type="EMBL" id="CAB4883285.1"/>
    </source>
</evidence>
<accession>A0A6J7EQ12</accession>
<dbReference type="EMBL" id="CAFBLS010000209">
    <property type="protein sequence ID" value="CAB4883285.1"/>
    <property type="molecule type" value="Genomic_DNA"/>
</dbReference>
<gene>
    <name evidence="4" type="ORF">UFOPK3402_01507</name>
</gene>
<dbReference type="Gene3D" id="3.30.360.10">
    <property type="entry name" value="Dihydrodipicolinate Reductase, domain 2"/>
    <property type="match status" value="1"/>
</dbReference>
<dbReference type="InterPro" id="IPR000683">
    <property type="entry name" value="Gfo/Idh/MocA-like_OxRdtase_N"/>
</dbReference>
<reference evidence="4" key="1">
    <citation type="submission" date="2020-05" db="EMBL/GenBank/DDBJ databases">
        <authorList>
            <person name="Chiriac C."/>
            <person name="Salcher M."/>
            <person name="Ghai R."/>
            <person name="Kavagutti S V."/>
        </authorList>
    </citation>
    <scope>NUCLEOTIDE SEQUENCE</scope>
</reference>
<dbReference type="GO" id="GO:0016491">
    <property type="term" value="F:oxidoreductase activity"/>
    <property type="evidence" value="ECO:0007669"/>
    <property type="project" value="UniProtKB-KW"/>
</dbReference>
<dbReference type="InterPro" id="IPR055170">
    <property type="entry name" value="GFO_IDH_MocA-like_dom"/>
</dbReference>
<proteinExistence type="predicted"/>
<dbReference type="Gene3D" id="3.40.50.720">
    <property type="entry name" value="NAD(P)-binding Rossmann-like Domain"/>
    <property type="match status" value="1"/>
</dbReference>
<dbReference type="Pfam" id="PF22725">
    <property type="entry name" value="GFO_IDH_MocA_C3"/>
    <property type="match status" value="1"/>
</dbReference>
<protein>
    <submittedName>
        <fullName evidence="4">Unannotated protein</fullName>
    </submittedName>
</protein>
<dbReference type="SUPFAM" id="SSF55347">
    <property type="entry name" value="Glyceraldehyde-3-phosphate dehydrogenase-like, C-terminal domain"/>
    <property type="match status" value="1"/>
</dbReference>
<organism evidence="4">
    <name type="scientific">freshwater metagenome</name>
    <dbReference type="NCBI Taxonomy" id="449393"/>
    <lineage>
        <taxon>unclassified sequences</taxon>
        <taxon>metagenomes</taxon>
        <taxon>ecological metagenomes</taxon>
    </lineage>
</organism>
<dbReference type="SUPFAM" id="SSF51735">
    <property type="entry name" value="NAD(P)-binding Rossmann-fold domains"/>
    <property type="match status" value="1"/>
</dbReference>
<feature type="domain" description="GFO/IDH/MocA-like oxidoreductase" evidence="3">
    <location>
        <begin position="142"/>
        <end position="261"/>
    </location>
</feature>
<evidence type="ECO:0000259" key="2">
    <source>
        <dbReference type="Pfam" id="PF01408"/>
    </source>
</evidence>
<dbReference type="InterPro" id="IPR030827">
    <property type="entry name" value="Myo_inos_IolG"/>
</dbReference>